<dbReference type="Proteomes" id="UP001152797">
    <property type="component" value="Unassembled WGS sequence"/>
</dbReference>
<feature type="compositionally biased region" description="Basic and acidic residues" evidence="1">
    <location>
        <begin position="81"/>
        <end position="90"/>
    </location>
</feature>
<evidence type="ECO:0000313" key="2">
    <source>
        <dbReference type="EMBL" id="CAI4005717.1"/>
    </source>
</evidence>
<keyword evidence="4" id="KW-1185">Reference proteome</keyword>
<sequence>VLRVNGSKMTLSEMERNSNLGELKKDLPGFSLEQILKKLGRQFKIKEDGDSFQVALANVDWRPIPHKVVTHFLLRADGSVDDKHSVEDTGCRSFKNHKRDARKLQRMKDGEQKGPSKGVPKQQNRNRRKEKKGKGRSKGDSKKEKGKGGRERKRERGKGGKGRKGGRGTEGKEEQGKGRERKGGKGGKKATKAERKGQGDQGAGPPRGGEESEDGYRSNKRSAPKDNREELGQSGDPLPTRPRKRRVFAPELSELSDGPEDHGRQPGED</sequence>
<reference evidence="2" key="1">
    <citation type="submission" date="2022-10" db="EMBL/GenBank/DDBJ databases">
        <authorList>
            <person name="Chen Y."/>
            <person name="Dougan E. K."/>
            <person name="Chan C."/>
            <person name="Rhodes N."/>
            <person name="Thang M."/>
        </authorList>
    </citation>
    <scope>NUCLEOTIDE SEQUENCE</scope>
</reference>
<proteinExistence type="predicted"/>
<evidence type="ECO:0000313" key="3">
    <source>
        <dbReference type="EMBL" id="CAL1159092.1"/>
    </source>
</evidence>
<dbReference type="AlphaFoldDB" id="A0A9P1DBT6"/>
<dbReference type="EMBL" id="CAMXCT020003671">
    <property type="protein sequence ID" value="CAL1159092.1"/>
    <property type="molecule type" value="Genomic_DNA"/>
</dbReference>
<protein>
    <submittedName>
        <fullName evidence="2">Uncharacterized protein</fullName>
    </submittedName>
</protein>
<evidence type="ECO:0000256" key="1">
    <source>
        <dbReference type="SAM" id="MobiDB-lite"/>
    </source>
</evidence>
<dbReference type="EMBL" id="CAMXCT010003671">
    <property type="protein sequence ID" value="CAI4005717.1"/>
    <property type="molecule type" value="Genomic_DNA"/>
</dbReference>
<accession>A0A9P1DBT6</accession>
<evidence type="ECO:0000313" key="4">
    <source>
        <dbReference type="Proteomes" id="UP001152797"/>
    </source>
</evidence>
<feature type="compositionally biased region" description="Basic and acidic residues" evidence="1">
    <location>
        <begin position="137"/>
        <end position="158"/>
    </location>
</feature>
<dbReference type="EMBL" id="CAMXCT030003671">
    <property type="protein sequence ID" value="CAL4793029.1"/>
    <property type="molecule type" value="Genomic_DNA"/>
</dbReference>
<reference evidence="3" key="2">
    <citation type="submission" date="2024-04" db="EMBL/GenBank/DDBJ databases">
        <authorList>
            <person name="Chen Y."/>
            <person name="Shah S."/>
            <person name="Dougan E. K."/>
            <person name="Thang M."/>
            <person name="Chan C."/>
        </authorList>
    </citation>
    <scope>NUCLEOTIDE SEQUENCE [LARGE SCALE GENOMIC DNA]</scope>
</reference>
<feature type="compositionally biased region" description="Basic residues" evidence="1">
    <location>
        <begin position="124"/>
        <end position="136"/>
    </location>
</feature>
<name>A0A9P1DBT6_9DINO</name>
<feature type="compositionally biased region" description="Basic and acidic residues" evidence="1">
    <location>
        <begin position="102"/>
        <end position="114"/>
    </location>
</feature>
<organism evidence="2">
    <name type="scientific">Cladocopium goreaui</name>
    <dbReference type="NCBI Taxonomy" id="2562237"/>
    <lineage>
        <taxon>Eukaryota</taxon>
        <taxon>Sar</taxon>
        <taxon>Alveolata</taxon>
        <taxon>Dinophyceae</taxon>
        <taxon>Suessiales</taxon>
        <taxon>Symbiodiniaceae</taxon>
        <taxon>Cladocopium</taxon>
    </lineage>
</organism>
<feature type="compositionally biased region" description="Basic and acidic residues" evidence="1">
    <location>
        <begin position="167"/>
        <end position="183"/>
    </location>
</feature>
<gene>
    <name evidence="2" type="ORF">C1SCF055_LOCUS31421</name>
</gene>
<feature type="region of interest" description="Disordered" evidence="1">
    <location>
        <begin position="81"/>
        <end position="269"/>
    </location>
</feature>
<comment type="caution">
    <text evidence="2">The sequence shown here is derived from an EMBL/GenBank/DDBJ whole genome shotgun (WGS) entry which is preliminary data.</text>
</comment>
<feature type="compositionally biased region" description="Basic and acidic residues" evidence="1">
    <location>
        <begin position="259"/>
        <end position="269"/>
    </location>
</feature>
<feature type="non-terminal residue" evidence="2">
    <location>
        <position position="269"/>
    </location>
</feature>
<feature type="compositionally biased region" description="Basic and acidic residues" evidence="1">
    <location>
        <begin position="208"/>
        <end position="231"/>
    </location>
</feature>